<accession>A0A4D6NPG0</accession>
<evidence type="ECO:0000313" key="2">
    <source>
        <dbReference type="EMBL" id="QCE14831.1"/>
    </source>
</evidence>
<proteinExistence type="predicted"/>
<name>A0A4D6NPG0_VIGUN</name>
<reference evidence="2 3" key="1">
    <citation type="submission" date="2019-04" db="EMBL/GenBank/DDBJ databases">
        <title>An improved genome assembly and genetic linkage map for asparagus bean, Vigna unguiculata ssp. sesquipedialis.</title>
        <authorList>
            <person name="Xia Q."/>
            <person name="Zhang R."/>
            <person name="Dong Y."/>
        </authorList>
    </citation>
    <scope>NUCLEOTIDE SEQUENCE [LARGE SCALE GENOMIC DNA]</scope>
    <source>
        <tissue evidence="2">Leaf</tissue>
    </source>
</reference>
<dbReference type="EMBL" id="CP039355">
    <property type="protein sequence ID" value="QCE14831.1"/>
    <property type="molecule type" value="Genomic_DNA"/>
</dbReference>
<feature type="compositionally biased region" description="Low complexity" evidence="1">
    <location>
        <begin position="68"/>
        <end position="78"/>
    </location>
</feature>
<sequence length="78" mass="8698">MRAHYEPETNQICTVTVCTFNSGHITRTSCHGVTVNERTYSSNRSTISSSLPAKHFQTNNNHLRRSRSSTTSSQTPSP</sequence>
<feature type="region of interest" description="Disordered" evidence="1">
    <location>
        <begin position="43"/>
        <end position="78"/>
    </location>
</feature>
<organism evidence="2 3">
    <name type="scientific">Vigna unguiculata</name>
    <name type="common">Cowpea</name>
    <dbReference type="NCBI Taxonomy" id="3917"/>
    <lineage>
        <taxon>Eukaryota</taxon>
        <taxon>Viridiplantae</taxon>
        <taxon>Streptophyta</taxon>
        <taxon>Embryophyta</taxon>
        <taxon>Tracheophyta</taxon>
        <taxon>Spermatophyta</taxon>
        <taxon>Magnoliopsida</taxon>
        <taxon>eudicotyledons</taxon>
        <taxon>Gunneridae</taxon>
        <taxon>Pentapetalae</taxon>
        <taxon>rosids</taxon>
        <taxon>fabids</taxon>
        <taxon>Fabales</taxon>
        <taxon>Fabaceae</taxon>
        <taxon>Papilionoideae</taxon>
        <taxon>50 kb inversion clade</taxon>
        <taxon>NPAAA clade</taxon>
        <taxon>indigoferoid/millettioid clade</taxon>
        <taxon>Phaseoleae</taxon>
        <taxon>Vigna</taxon>
    </lineage>
</organism>
<dbReference type="Proteomes" id="UP000501690">
    <property type="component" value="Linkage Group LG11"/>
</dbReference>
<dbReference type="AlphaFoldDB" id="A0A4D6NPG0"/>
<evidence type="ECO:0000256" key="1">
    <source>
        <dbReference type="SAM" id="MobiDB-lite"/>
    </source>
</evidence>
<keyword evidence="3" id="KW-1185">Reference proteome</keyword>
<protein>
    <submittedName>
        <fullName evidence="2">Uncharacterized protein</fullName>
    </submittedName>
</protein>
<gene>
    <name evidence="2" type="ORF">DEO72_LG11g1837</name>
</gene>
<evidence type="ECO:0000313" key="3">
    <source>
        <dbReference type="Proteomes" id="UP000501690"/>
    </source>
</evidence>